<evidence type="ECO:0000256" key="6">
    <source>
        <dbReference type="ARBA" id="ARBA00023034"/>
    </source>
</evidence>
<dbReference type="GO" id="GO:0015031">
    <property type="term" value="P:protein transport"/>
    <property type="evidence" value="ECO:0007669"/>
    <property type="project" value="UniProtKB-KW"/>
</dbReference>
<evidence type="ECO:0000256" key="5">
    <source>
        <dbReference type="ARBA" id="ARBA00022927"/>
    </source>
</evidence>
<dbReference type="OrthoDB" id="1661054at2759"/>
<gene>
    <name evidence="10" type="ORF">BDZ85DRAFT_254540</name>
</gene>
<evidence type="ECO:0000256" key="4">
    <source>
        <dbReference type="ARBA" id="ARBA00022448"/>
    </source>
</evidence>
<feature type="region of interest" description="Disordered" evidence="9">
    <location>
        <begin position="488"/>
        <end position="511"/>
    </location>
</feature>
<dbReference type="PANTHER" id="PTHR21311:SF0">
    <property type="entry name" value="CONSERVED OLIGOMERIC GOLGI COMPLEX SUBUNIT 8"/>
    <property type="match status" value="1"/>
</dbReference>
<dbReference type="GO" id="GO:0017119">
    <property type="term" value="C:Golgi transport complex"/>
    <property type="evidence" value="ECO:0007669"/>
    <property type="project" value="InterPro"/>
</dbReference>
<organism evidence="10 11">
    <name type="scientific">Elsinoe ampelina</name>
    <dbReference type="NCBI Taxonomy" id="302913"/>
    <lineage>
        <taxon>Eukaryota</taxon>
        <taxon>Fungi</taxon>
        <taxon>Dikarya</taxon>
        <taxon>Ascomycota</taxon>
        <taxon>Pezizomycotina</taxon>
        <taxon>Dothideomycetes</taxon>
        <taxon>Dothideomycetidae</taxon>
        <taxon>Myriangiales</taxon>
        <taxon>Elsinoaceae</taxon>
        <taxon>Elsinoe</taxon>
    </lineage>
</organism>
<keyword evidence="6" id="KW-0333">Golgi apparatus</keyword>
<evidence type="ECO:0000256" key="7">
    <source>
        <dbReference type="ARBA" id="ARBA00023136"/>
    </source>
</evidence>
<keyword evidence="4" id="KW-0813">Transport</keyword>
<sequence>MADSLHELLLPHLTSTTSTTVVTDSTNPTVRSYLDRLTTLSLSHLTTTEEASITHTSQTNFRSLQALSKRSHGSITSAADHLNNLPNLFESLRDQSKSIQNSMTSVEASINDFAQKYERSTENELLERRKTAALLNRNTERVGNILELPTLLESTVNSSASSTGAGATVSAGAGLSGYASALDIHAHVRRLKSLYPQSDLVAGVSDQADSEISNMITVLIATLQSPALKLAVAMRTIGWLRRVAPDLSKVSAVGTPGQGYGQSNISLTNVNDEGALGSLFLVCRLATLRRTLEALEPLRQLAEQESTSRQSLARQKTPERWSGGVQSERYLKRFIEIFREQSFAIVSMYRSIFPTALPVPGSSPADRRETGLDISKANGQQLHEASIFDARASALATFVPDLVEMLLHNLRQFLPNVSERSSRDSLLSQVLFCAGSLGRLGADFGLFLALLEEDLQDVAELAGEPEWVDAMKKHRVQASRLEVLASGVGAGRKGSAPSVDSRPQSPSLAAR</sequence>
<dbReference type="Pfam" id="PF04124">
    <property type="entry name" value="Dor1"/>
    <property type="match status" value="2"/>
</dbReference>
<dbReference type="EMBL" id="ML992501">
    <property type="protein sequence ID" value="KAF2227584.1"/>
    <property type="molecule type" value="Genomic_DNA"/>
</dbReference>
<name>A0A6A6GPB4_9PEZI</name>
<dbReference type="PANTHER" id="PTHR21311">
    <property type="entry name" value="CONSERVED OLIGOMERIC GOLGI COMPLEX COMPONENT 8"/>
    <property type="match status" value="1"/>
</dbReference>
<dbReference type="GO" id="GO:0000139">
    <property type="term" value="C:Golgi membrane"/>
    <property type="evidence" value="ECO:0007669"/>
    <property type="project" value="UniProtKB-SubCell"/>
</dbReference>
<keyword evidence="7" id="KW-0472">Membrane</keyword>
<evidence type="ECO:0000256" key="2">
    <source>
        <dbReference type="ARBA" id="ARBA00006419"/>
    </source>
</evidence>
<comment type="similarity">
    <text evidence="2">Belongs to the COG8 family.</text>
</comment>
<dbReference type="GO" id="GO:0006891">
    <property type="term" value="P:intra-Golgi vesicle-mediated transport"/>
    <property type="evidence" value="ECO:0007669"/>
    <property type="project" value="TreeGrafter"/>
</dbReference>
<keyword evidence="11" id="KW-1185">Reference proteome</keyword>
<dbReference type="Proteomes" id="UP000799538">
    <property type="component" value="Unassembled WGS sequence"/>
</dbReference>
<accession>A0A6A6GPB4</accession>
<evidence type="ECO:0000256" key="8">
    <source>
        <dbReference type="ARBA" id="ARBA00031347"/>
    </source>
</evidence>
<dbReference type="AlphaFoldDB" id="A0A6A6GPB4"/>
<proteinExistence type="inferred from homology"/>
<reference evidence="11" key="1">
    <citation type="journal article" date="2020" name="Stud. Mycol.">
        <title>101 Dothideomycetes genomes: A test case for predicting lifestyles and emergence of pathogens.</title>
        <authorList>
            <person name="Haridas S."/>
            <person name="Albert R."/>
            <person name="Binder M."/>
            <person name="Bloem J."/>
            <person name="LaButti K."/>
            <person name="Salamov A."/>
            <person name="Andreopoulos B."/>
            <person name="Baker S."/>
            <person name="Barry K."/>
            <person name="Bills G."/>
            <person name="Bluhm B."/>
            <person name="Cannon C."/>
            <person name="Castanera R."/>
            <person name="Culley D."/>
            <person name="Daum C."/>
            <person name="Ezra D."/>
            <person name="Gonzalez J."/>
            <person name="Henrissat B."/>
            <person name="Kuo A."/>
            <person name="Liang C."/>
            <person name="Lipzen A."/>
            <person name="Lutzoni F."/>
            <person name="Magnuson J."/>
            <person name="Mondo S."/>
            <person name="Nolan M."/>
            <person name="Ohm R."/>
            <person name="Pangilinan J."/>
            <person name="Park H.-J."/>
            <person name="Ramirez L."/>
            <person name="Alfaro M."/>
            <person name="Sun H."/>
            <person name="Tritt A."/>
            <person name="Yoshinaga Y."/>
            <person name="Zwiers L.-H."/>
            <person name="Turgeon B."/>
            <person name="Goodwin S."/>
            <person name="Spatafora J."/>
            <person name="Crous P."/>
            <person name="Grigoriev I."/>
        </authorList>
    </citation>
    <scope>NUCLEOTIDE SEQUENCE [LARGE SCALE GENOMIC DNA]</scope>
    <source>
        <strain evidence="11">CECT 20119</strain>
    </source>
</reference>
<feature type="compositionally biased region" description="Polar residues" evidence="9">
    <location>
        <begin position="501"/>
        <end position="511"/>
    </location>
</feature>
<evidence type="ECO:0000256" key="9">
    <source>
        <dbReference type="SAM" id="MobiDB-lite"/>
    </source>
</evidence>
<protein>
    <recommendedName>
        <fullName evidence="3">Conserved oligomeric Golgi complex subunit 8</fullName>
    </recommendedName>
    <alternativeName>
        <fullName evidence="8">Component of oligomeric Golgi complex 8</fullName>
    </alternativeName>
</protein>
<evidence type="ECO:0000313" key="10">
    <source>
        <dbReference type="EMBL" id="KAF2227584.1"/>
    </source>
</evidence>
<keyword evidence="5" id="KW-0653">Protein transport</keyword>
<evidence type="ECO:0000256" key="3">
    <source>
        <dbReference type="ARBA" id="ARBA00020983"/>
    </source>
</evidence>
<dbReference type="InterPro" id="IPR007255">
    <property type="entry name" value="COG8"/>
</dbReference>
<evidence type="ECO:0000256" key="1">
    <source>
        <dbReference type="ARBA" id="ARBA00004395"/>
    </source>
</evidence>
<evidence type="ECO:0000313" key="11">
    <source>
        <dbReference type="Proteomes" id="UP000799538"/>
    </source>
</evidence>
<comment type="subcellular location">
    <subcellularLocation>
        <location evidence="1">Golgi apparatus membrane</location>
        <topology evidence="1">Peripheral membrane protein</topology>
    </subcellularLocation>
</comment>